<keyword evidence="3" id="KW-1185">Reference proteome</keyword>
<evidence type="ECO:0000313" key="2">
    <source>
        <dbReference type="EMBL" id="SDK50031.1"/>
    </source>
</evidence>
<name>A0A1G9CEF3_9ACTN</name>
<feature type="region of interest" description="Disordered" evidence="1">
    <location>
        <begin position="34"/>
        <end position="67"/>
    </location>
</feature>
<reference evidence="3" key="1">
    <citation type="submission" date="2016-10" db="EMBL/GenBank/DDBJ databases">
        <authorList>
            <person name="Varghese N."/>
            <person name="Submissions S."/>
        </authorList>
    </citation>
    <scope>NUCLEOTIDE SEQUENCE [LARGE SCALE GENOMIC DNA]</scope>
    <source>
        <strain evidence="3">CGMCC 4.3147</strain>
    </source>
</reference>
<dbReference type="AlphaFoldDB" id="A0A1G9CEF3"/>
<feature type="compositionally biased region" description="Pro residues" evidence="1">
    <location>
        <begin position="48"/>
        <end position="58"/>
    </location>
</feature>
<dbReference type="Proteomes" id="UP000198662">
    <property type="component" value="Unassembled WGS sequence"/>
</dbReference>
<sequence>MLTYIVVGLSRAYLNLYPQLDGLLKRLSGPWPARGPATGPVTPDSPDDQPPVAYPPAPERTLTTRLSPTDQTELIAAFNAGTTQKALAAKYRISITSVKRLVRGSSNPPQANANRLTQDQRDAIASTYATGGNTKTELAHTYSVSLSTIKRILREHTTL</sequence>
<proteinExistence type="predicted"/>
<organism evidence="2 3">
    <name type="scientific">Glycomyces sambucus</name>
    <dbReference type="NCBI Taxonomy" id="380244"/>
    <lineage>
        <taxon>Bacteria</taxon>
        <taxon>Bacillati</taxon>
        <taxon>Actinomycetota</taxon>
        <taxon>Actinomycetes</taxon>
        <taxon>Glycomycetales</taxon>
        <taxon>Glycomycetaceae</taxon>
        <taxon>Glycomyces</taxon>
    </lineage>
</organism>
<dbReference type="EMBL" id="FNGF01000001">
    <property type="protein sequence ID" value="SDK50031.1"/>
    <property type="molecule type" value="Genomic_DNA"/>
</dbReference>
<evidence type="ECO:0000313" key="3">
    <source>
        <dbReference type="Proteomes" id="UP000198662"/>
    </source>
</evidence>
<evidence type="ECO:0000256" key="1">
    <source>
        <dbReference type="SAM" id="MobiDB-lite"/>
    </source>
</evidence>
<accession>A0A1G9CEF3</accession>
<gene>
    <name evidence="2" type="ORF">SAMN05216298_0292</name>
</gene>
<evidence type="ECO:0008006" key="4">
    <source>
        <dbReference type="Google" id="ProtNLM"/>
    </source>
</evidence>
<protein>
    <recommendedName>
        <fullName evidence="4">Helix-turn-helix domain of resolvase</fullName>
    </recommendedName>
</protein>